<name>A0A1B1NF24_9MICO</name>
<reference evidence="1 2" key="1">
    <citation type="submission" date="2016-03" db="EMBL/GenBank/DDBJ databases">
        <title>Shallow-sea hydrothermal system.</title>
        <authorList>
            <person name="Tang K."/>
        </authorList>
    </citation>
    <scope>NUCLEOTIDE SEQUENCE [LARGE SCALE GENOMIC DNA]</scope>
    <source>
        <strain evidence="1 2">JLT9</strain>
    </source>
</reference>
<gene>
    <name evidence="1" type="ORF">SGUI_2646</name>
</gene>
<dbReference type="EMBL" id="CP014989">
    <property type="protein sequence ID" value="ANS80042.1"/>
    <property type="molecule type" value="Genomic_DNA"/>
</dbReference>
<dbReference type="KEGG" id="serj:SGUI_2646"/>
<dbReference type="Proteomes" id="UP000092482">
    <property type="component" value="Chromosome"/>
</dbReference>
<sequence>MLKEWGPLIVHFLRLMLEVFFPEGAGLNQLGPLMEATGIEEGPTVGNPGGEVVEGEIVDDEATG</sequence>
<organism evidence="1 2">
    <name type="scientific">Serinicoccus hydrothermalis</name>
    <dbReference type="NCBI Taxonomy" id="1758689"/>
    <lineage>
        <taxon>Bacteria</taxon>
        <taxon>Bacillati</taxon>
        <taxon>Actinomycetota</taxon>
        <taxon>Actinomycetes</taxon>
        <taxon>Micrococcales</taxon>
        <taxon>Ornithinimicrobiaceae</taxon>
        <taxon>Serinicoccus</taxon>
    </lineage>
</organism>
<dbReference type="AlphaFoldDB" id="A0A1B1NF24"/>
<accession>A0A1B1NF24</accession>
<keyword evidence="2" id="KW-1185">Reference proteome</keyword>
<evidence type="ECO:0000313" key="1">
    <source>
        <dbReference type="EMBL" id="ANS80042.1"/>
    </source>
</evidence>
<evidence type="ECO:0000313" key="2">
    <source>
        <dbReference type="Proteomes" id="UP000092482"/>
    </source>
</evidence>
<proteinExistence type="predicted"/>
<protein>
    <submittedName>
        <fullName evidence="1">Uncharacterized protein</fullName>
    </submittedName>
</protein>